<evidence type="ECO:0000259" key="1">
    <source>
        <dbReference type="PROSITE" id="PS50404"/>
    </source>
</evidence>
<gene>
    <name evidence="3" type="ORF">PoB_001993200</name>
</gene>
<dbReference type="GO" id="GO:0004364">
    <property type="term" value="F:glutathione transferase activity"/>
    <property type="evidence" value="ECO:0007669"/>
    <property type="project" value="TreeGrafter"/>
</dbReference>
<feature type="domain" description="GST C-terminal" evidence="2">
    <location>
        <begin position="121"/>
        <end position="244"/>
    </location>
</feature>
<dbReference type="CDD" id="cd03039">
    <property type="entry name" value="GST_N_Sigma_like"/>
    <property type="match status" value="1"/>
</dbReference>
<dbReference type="InterPro" id="IPR004046">
    <property type="entry name" value="GST_C"/>
</dbReference>
<evidence type="ECO:0000259" key="2">
    <source>
        <dbReference type="PROSITE" id="PS50405"/>
    </source>
</evidence>
<feature type="domain" description="GST N-terminal" evidence="1">
    <location>
        <begin position="42"/>
        <end position="119"/>
    </location>
</feature>
<dbReference type="SFLD" id="SFLDG01205">
    <property type="entry name" value="AMPS.1"/>
    <property type="match status" value="1"/>
</dbReference>
<dbReference type="PROSITE" id="PS50404">
    <property type="entry name" value="GST_NTER"/>
    <property type="match status" value="1"/>
</dbReference>
<dbReference type="PROSITE" id="PS50405">
    <property type="entry name" value="GST_CTER"/>
    <property type="match status" value="1"/>
</dbReference>
<keyword evidence="4" id="KW-1185">Reference proteome</keyword>
<dbReference type="SUPFAM" id="SSF52833">
    <property type="entry name" value="Thioredoxin-like"/>
    <property type="match status" value="1"/>
</dbReference>
<sequence length="244" mass="27104">MVNPGRMTAFRADSSIVYVISPTLSEPQSKSRTHVSKPSKMSKPKLTYFDVRARGELARLVFVAAKKDFEDVRIDFASWPALKAKSTYGTLPILELNGKEYFQGNAIATYLAREHGLYGSNNLEGLMIDQVVDLKEDLLQEEAKTMFGSDADKEAAAKKLPEEIYPRVMKIFAHCIKQNAAKSGFLVGKQLSLGDLAIFEASQGCSKNHPKILDDFPEIKTVREKVASADGVKQYLAKRKDTPI</sequence>
<protein>
    <submittedName>
        <fullName evidence="3">Glutathione s-transferase</fullName>
    </submittedName>
</protein>
<dbReference type="Pfam" id="PF14497">
    <property type="entry name" value="GST_C_3"/>
    <property type="match status" value="1"/>
</dbReference>
<dbReference type="Gene3D" id="3.40.30.10">
    <property type="entry name" value="Glutaredoxin"/>
    <property type="match status" value="1"/>
</dbReference>
<dbReference type="InterPro" id="IPR040079">
    <property type="entry name" value="Glutathione_S-Trfase"/>
</dbReference>
<evidence type="ECO:0000313" key="4">
    <source>
        <dbReference type="Proteomes" id="UP000735302"/>
    </source>
</evidence>
<organism evidence="3 4">
    <name type="scientific">Plakobranchus ocellatus</name>
    <dbReference type="NCBI Taxonomy" id="259542"/>
    <lineage>
        <taxon>Eukaryota</taxon>
        <taxon>Metazoa</taxon>
        <taxon>Spiralia</taxon>
        <taxon>Lophotrochozoa</taxon>
        <taxon>Mollusca</taxon>
        <taxon>Gastropoda</taxon>
        <taxon>Heterobranchia</taxon>
        <taxon>Euthyneura</taxon>
        <taxon>Panpulmonata</taxon>
        <taxon>Sacoglossa</taxon>
        <taxon>Placobranchoidea</taxon>
        <taxon>Plakobranchidae</taxon>
        <taxon>Plakobranchus</taxon>
    </lineage>
</organism>
<comment type="caution">
    <text evidence="3">The sequence shown here is derived from an EMBL/GenBank/DDBJ whole genome shotgun (WGS) entry which is preliminary data.</text>
</comment>
<dbReference type="CDD" id="cd03192">
    <property type="entry name" value="GST_C_Sigma_like"/>
    <property type="match status" value="1"/>
</dbReference>
<name>A0AAV3ZFW6_9GAST</name>
<proteinExistence type="predicted"/>
<dbReference type="PANTHER" id="PTHR11571">
    <property type="entry name" value="GLUTATHIONE S-TRANSFERASE"/>
    <property type="match status" value="1"/>
</dbReference>
<evidence type="ECO:0000313" key="3">
    <source>
        <dbReference type="EMBL" id="GFN93426.1"/>
    </source>
</evidence>
<dbReference type="InterPro" id="IPR010987">
    <property type="entry name" value="Glutathione-S-Trfase_C-like"/>
</dbReference>
<dbReference type="AlphaFoldDB" id="A0AAV3ZFW6"/>
<dbReference type="PANTHER" id="PTHR11571:SF150">
    <property type="entry name" value="GLUTATHIONE S-TRANSFERASE"/>
    <property type="match status" value="1"/>
</dbReference>
<dbReference type="InterPro" id="IPR036282">
    <property type="entry name" value="Glutathione-S-Trfase_C_sf"/>
</dbReference>
<dbReference type="EMBL" id="BLXT01002349">
    <property type="protein sequence ID" value="GFN93426.1"/>
    <property type="molecule type" value="Genomic_DNA"/>
</dbReference>
<reference evidence="3 4" key="1">
    <citation type="journal article" date="2021" name="Elife">
        <title>Chloroplast acquisition without the gene transfer in kleptoplastic sea slugs, Plakobranchus ocellatus.</title>
        <authorList>
            <person name="Maeda T."/>
            <person name="Takahashi S."/>
            <person name="Yoshida T."/>
            <person name="Shimamura S."/>
            <person name="Takaki Y."/>
            <person name="Nagai Y."/>
            <person name="Toyoda A."/>
            <person name="Suzuki Y."/>
            <person name="Arimoto A."/>
            <person name="Ishii H."/>
            <person name="Satoh N."/>
            <person name="Nishiyama T."/>
            <person name="Hasebe M."/>
            <person name="Maruyama T."/>
            <person name="Minagawa J."/>
            <person name="Obokata J."/>
            <person name="Shigenobu S."/>
        </authorList>
    </citation>
    <scope>NUCLEOTIDE SEQUENCE [LARGE SCALE GENOMIC DNA]</scope>
</reference>
<dbReference type="GO" id="GO:0006749">
    <property type="term" value="P:glutathione metabolic process"/>
    <property type="evidence" value="ECO:0007669"/>
    <property type="project" value="TreeGrafter"/>
</dbReference>
<accession>A0AAV3ZFW6</accession>
<dbReference type="SFLD" id="SFLDG00363">
    <property type="entry name" value="AMPS_(cytGST):_Alpha-__Mu-__Pi"/>
    <property type="match status" value="1"/>
</dbReference>
<dbReference type="SFLD" id="SFLDS00019">
    <property type="entry name" value="Glutathione_Transferase_(cytos"/>
    <property type="match status" value="1"/>
</dbReference>
<dbReference type="Gene3D" id="1.20.1050.10">
    <property type="match status" value="1"/>
</dbReference>
<dbReference type="InterPro" id="IPR050213">
    <property type="entry name" value="GST_superfamily"/>
</dbReference>
<dbReference type="SUPFAM" id="SSF47616">
    <property type="entry name" value="GST C-terminal domain-like"/>
    <property type="match status" value="1"/>
</dbReference>
<dbReference type="InterPro" id="IPR036249">
    <property type="entry name" value="Thioredoxin-like_sf"/>
</dbReference>
<dbReference type="InterPro" id="IPR004045">
    <property type="entry name" value="Glutathione_S-Trfase_N"/>
</dbReference>
<dbReference type="Pfam" id="PF02798">
    <property type="entry name" value="GST_N"/>
    <property type="match status" value="1"/>
</dbReference>
<dbReference type="Proteomes" id="UP000735302">
    <property type="component" value="Unassembled WGS sequence"/>
</dbReference>